<organism evidence="2 3">
    <name type="scientific">Mycena belliarum</name>
    <dbReference type="NCBI Taxonomy" id="1033014"/>
    <lineage>
        <taxon>Eukaryota</taxon>
        <taxon>Fungi</taxon>
        <taxon>Dikarya</taxon>
        <taxon>Basidiomycota</taxon>
        <taxon>Agaricomycotina</taxon>
        <taxon>Agaricomycetes</taxon>
        <taxon>Agaricomycetidae</taxon>
        <taxon>Agaricales</taxon>
        <taxon>Marasmiineae</taxon>
        <taxon>Mycenaceae</taxon>
        <taxon>Mycena</taxon>
    </lineage>
</organism>
<name>A0AAD6XW47_9AGAR</name>
<evidence type="ECO:0000313" key="2">
    <source>
        <dbReference type="EMBL" id="KAJ7092027.1"/>
    </source>
</evidence>
<dbReference type="Proteomes" id="UP001222325">
    <property type="component" value="Unassembled WGS sequence"/>
</dbReference>
<evidence type="ECO:0000313" key="3">
    <source>
        <dbReference type="Proteomes" id="UP001222325"/>
    </source>
</evidence>
<keyword evidence="3" id="KW-1185">Reference proteome</keyword>
<accession>A0AAD6XW47</accession>
<protein>
    <submittedName>
        <fullName evidence="2">Uncharacterized protein</fullName>
    </submittedName>
</protein>
<feature type="region of interest" description="Disordered" evidence="1">
    <location>
        <begin position="88"/>
        <end position="119"/>
    </location>
</feature>
<comment type="caution">
    <text evidence="2">The sequence shown here is derived from an EMBL/GenBank/DDBJ whole genome shotgun (WGS) entry which is preliminary data.</text>
</comment>
<reference evidence="2" key="1">
    <citation type="submission" date="2023-03" db="EMBL/GenBank/DDBJ databases">
        <title>Massive genome expansion in bonnet fungi (Mycena s.s.) driven by repeated elements and novel gene families across ecological guilds.</title>
        <authorList>
            <consortium name="Lawrence Berkeley National Laboratory"/>
            <person name="Harder C.B."/>
            <person name="Miyauchi S."/>
            <person name="Viragh M."/>
            <person name="Kuo A."/>
            <person name="Thoen E."/>
            <person name="Andreopoulos B."/>
            <person name="Lu D."/>
            <person name="Skrede I."/>
            <person name="Drula E."/>
            <person name="Henrissat B."/>
            <person name="Morin E."/>
            <person name="Kohler A."/>
            <person name="Barry K."/>
            <person name="LaButti K."/>
            <person name="Morin E."/>
            <person name="Salamov A."/>
            <person name="Lipzen A."/>
            <person name="Mereny Z."/>
            <person name="Hegedus B."/>
            <person name="Baldrian P."/>
            <person name="Stursova M."/>
            <person name="Weitz H."/>
            <person name="Taylor A."/>
            <person name="Grigoriev I.V."/>
            <person name="Nagy L.G."/>
            <person name="Martin F."/>
            <person name="Kauserud H."/>
        </authorList>
    </citation>
    <scope>NUCLEOTIDE SEQUENCE</scope>
    <source>
        <strain evidence="2">CBHHK173m</strain>
    </source>
</reference>
<proteinExistence type="predicted"/>
<dbReference type="AlphaFoldDB" id="A0AAD6XW47"/>
<dbReference type="EMBL" id="JARJCN010000019">
    <property type="protein sequence ID" value="KAJ7092027.1"/>
    <property type="molecule type" value="Genomic_DNA"/>
</dbReference>
<sequence length="119" mass="12300">MPNRSPQAEFCPPPDTSLVALLAGLDLDAGPLTPPPPQLAALRSTILELALHADNVGHRQPHVLLARGVSVIVAGCPLARCFVLAATASKAATPSPSCTPRSPRNVGRPVRAPLKEHGA</sequence>
<feature type="compositionally biased region" description="Low complexity" evidence="1">
    <location>
        <begin position="88"/>
        <end position="104"/>
    </location>
</feature>
<evidence type="ECO:0000256" key="1">
    <source>
        <dbReference type="SAM" id="MobiDB-lite"/>
    </source>
</evidence>
<gene>
    <name evidence="2" type="ORF">B0H15DRAFT_948219</name>
</gene>